<organism evidence="4 5">
    <name type="scientific">Caenorhabditis tropicalis</name>
    <dbReference type="NCBI Taxonomy" id="1561998"/>
    <lineage>
        <taxon>Eukaryota</taxon>
        <taxon>Metazoa</taxon>
        <taxon>Ecdysozoa</taxon>
        <taxon>Nematoda</taxon>
        <taxon>Chromadorea</taxon>
        <taxon>Rhabditida</taxon>
        <taxon>Rhabditina</taxon>
        <taxon>Rhabditomorpha</taxon>
        <taxon>Rhabditoidea</taxon>
        <taxon>Rhabditidae</taxon>
        <taxon>Peloderinae</taxon>
        <taxon>Caenorhabditis</taxon>
    </lineage>
</organism>
<dbReference type="InterPro" id="IPR008962">
    <property type="entry name" value="PapD-like_sf"/>
</dbReference>
<keyword evidence="2" id="KW-0472">Membrane</keyword>
<comment type="function">
    <text evidence="1">Central component in molecular interactions underlying sperm crawling. Forms an extensive filament system that extends from sperm villipoda, along the leading edge of the pseudopod.</text>
</comment>
<dbReference type="InterPro" id="IPR000535">
    <property type="entry name" value="MSP_dom"/>
</dbReference>
<dbReference type="InterPro" id="IPR051774">
    <property type="entry name" value="Sperm-specific_class_P"/>
</dbReference>
<feature type="transmembrane region" description="Helical" evidence="2">
    <location>
        <begin position="80"/>
        <end position="99"/>
    </location>
</feature>
<accession>A0A1I7TQH3</accession>
<evidence type="ECO:0000313" key="5">
    <source>
        <dbReference type="WBParaSite" id="Csp11.Scaffold629.g10760.t1"/>
    </source>
</evidence>
<dbReference type="PANTHER" id="PTHR22947:SF7">
    <property type="entry name" value="MSP DOMAIN-CONTAINING PROTEIN-RELATED"/>
    <property type="match status" value="1"/>
</dbReference>
<keyword evidence="2" id="KW-1133">Transmembrane helix</keyword>
<keyword evidence="1" id="KW-0963">Cytoplasm</keyword>
<dbReference type="AlphaFoldDB" id="A0A1I7TQH3"/>
<dbReference type="STRING" id="1561998.A0A1I7TQH3"/>
<proteinExistence type="predicted"/>
<dbReference type="PROSITE" id="PS50202">
    <property type="entry name" value="MSP"/>
    <property type="match status" value="1"/>
</dbReference>
<protein>
    <recommendedName>
        <fullName evidence="1">Major sperm protein</fullName>
    </recommendedName>
</protein>
<dbReference type="WBParaSite" id="Csp11.Scaffold629.g10760.t1">
    <property type="protein sequence ID" value="Csp11.Scaffold629.g10760.t1"/>
    <property type="gene ID" value="Csp11.Scaffold629.g10760"/>
</dbReference>
<evidence type="ECO:0000256" key="1">
    <source>
        <dbReference type="RuleBase" id="RU003425"/>
    </source>
</evidence>
<evidence type="ECO:0000259" key="3">
    <source>
        <dbReference type="PROSITE" id="PS50202"/>
    </source>
</evidence>
<keyword evidence="2" id="KW-0812">Transmembrane</keyword>
<feature type="transmembrane region" description="Helical" evidence="2">
    <location>
        <begin position="55"/>
        <end position="73"/>
    </location>
</feature>
<feature type="transmembrane region" description="Helical" evidence="2">
    <location>
        <begin position="27"/>
        <end position="49"/>
    </location>
</feature>
<dbReference type="Pfam" id="PF00635">
    <property type="entry name" value="Motile_Sperm"/>
    <property type="match status" value="1"/>
</dbReference>
<dbReference type="Proteomes" id="UP000095282">
    <property type="component" value="Unplaced"/>
</dbReference>
<sequence>MMSMLWKASKFNGNDPADLLIGDRRKLTIETIGIIVFSMFVIVITWNGIKTAENHYIILMAIILTVVLTSGEGTRFGIEYNILIFIPLLSVPLVYKVLITYSNLPKSATNITVLSIQTIIYCLIDICLIWRSNLKPLKLWMNLTKEIKNPLTVNPSNSLVRATGGTSTHTLFNEGTKRIIYKIKSSNNKDYRITPVFGFINPSEKRN</sequence>
<dbReference type="PANTHER" id="PTHR22947">
    <property type="entry name" value="MAJOR SPERM PROTEIN"/>
    <property type="match status" value="1"/>
</dbReference>
<name>A0A1I7TQH3_9PELO</name>
<keyword evidence="4" id="KW-1185">Reference proteome</keyword>
<feature type="domain" description="MSP" evidence="3">
    <location>
        <begin position="142"/>
        <end position="207"/>
    </location>
</feature>
<dbReference type="InterPro" id="IPR013783">
    <property type="entry name" value="Ig-like_fold"/>
</dbReference>
<dbReference type="Gene3D" id="2.60.40.10">
    <property type="entry name" value="Immunoglobulins"/>
    <property type="match status" value="1"/>
</dbReference>
<dbReference type="SUPFAM" id="SSF49354">
    <property type="entry name" value="PapD-like"/>
    <property type="match status" value="1"/>
</dbReference>
<reference evidence="5" key="1">
    <citation type="submission" date="2016-11" db="UniProtKB">
        <authorList>
            <consortium name="WormBaseParasite"/>
        </authorList>
    </citation>
    <scope>IDENTIFICATION</scope>
</reference>
<evidence type="ECO:0000256" key="2">
    <source>
        <dbReference type="SAM" id="Phobius"/>
    </source>
</evidence>
<keyword evidence="1" id="KW-0206">Cytoskeleton</keyword>
<feature type="transmembrane region" description="Helical" evidence="2">
    <location>
        <begin position="111"/>
        <end position="130"/>
    </location>
</feature>
<evidence type="ECO:0000313" key="4">
    <source>
        <dbReference type="Proteomes" id="UP000095282"/>
    </source>
</evidence>